<dbReference type="Proteomes" id="UP000202282">
    <property type="component" value="Segment"/>
</dbReference>
<dbReference type="EMBL" id="KP774835">
    <property type="protein sequence ID" value="AJT60744.2"/>
    <property type="molecule type" value="Genomic_DNA"/>
</dbReference>
<dbReference type="GeneID" id="26040366"/>
<protein>
    <submittedName>
        <fullName evidence="1">Uncharacterized protein</fullName>
    </submittedName>
</protein>
<sequence>MSFDELEVFKDELQAICTDVVSERLAAELGGLGANDCGDSCVI</sequence>
<dbReference type="KEGG" id="vg:26040366"/>
<name>A0A0R6BA43_9CAUD</name>
<reference evidence="1 2" key="1">
    <citation type="journal article" date="2015" name="Genome Announc.">
        <title>Complete Genome Sequence of Citrobacter Phage CVT22 Isolated from the Gut of the Formosan Subterranean Termite, Coptotermes formosanus Shiraki.</title>
        <authorList>
            <person name="Tikhe C.V."/>
            <person name="Martin T.M."/>
            <person name="Gissendanner C.R."/>
            <person name="Husseneder C."/>
        </authorList>
    </citation>
    <scope>NUCLEOTIDE SEQUENCE [LARGE SCALE GENOMIC DNA]</scope>
</reference>
<evidence type="ECO:0000313" key="1">
    <source>
        <dbReference type="EMBL" id="AJT60744.2"/>
    </source>
</evidence>
<accession>A0A0R6BA43</accession>
<evidence type="ECO:0000313" key="2">
    <source>
        <dbReference type="Proteomes" id="UP000202282"/>
    </source>
</evidence>
<keyword evidence="2" id="KW-1185">Reference proteome</keyword>
<dbReference type="RefSeq" id="YP_009168423.2">
    <property type="nucleotide sequence ID" value="NC_027988.2"/>
</dbReference>
<proteinExistence type="predicted"/>
<organism evidence="1 2">
    <name type="scientific">Citrobacter phage CVT22</name>
    <dbReference type="NCBI Taxonomy" id="1622234"/>
    <lineage>
        <taxon>Viruses</taxon>
        <taxon>Duplodnaviria</taxon>
        <taxon>Heunggongvirae</taxon>
        <taxon>Uroviricota</taxon>
        <taxon>Caudoviricetes</taxon>
        <taxon>Zobellviridae</taxon>
        <taxon>Citrovirus</taxon>
        <taxon>Citrovirus coptotermitis</taxon>
    </lineage>
</organism>